<feature type="domain" description="C2H2-type" evidence="6">
    <location>
        <begin position="483"/>
        <end position="511"/>
    </location>
</feature>
<dbReference type="Proteomes" id="UP000494106">
    <property type="component" value="Unassembled WGS sequence"/>
</dbReference>
<dbReference type="GO" id="GO:0006357">
    <property type="term" value="P:regulation of transcription by RNA polymerase II"/>
    <property type="evidence" value="ECO:0007669"/>
    <property type="project" value="TreeGrafter"/>
</dbReference>
<keyword evidence="2" id="KW-0539">Nucleus</keyword>
<dbReference type="Gene3D" id="3.30.160.60">
    <property type="entry name" value="Classic Zinc Finger"/>
    <property type="match status" value="1"/>
</dbReference>
<dbReference type="PROSITE" id="PS50097">
    <property type="entry name" value="BTB"/>
    <property type="match status" value="1"/>
</dbReference>
<evidence type="ECO:0008006" key="9">
    <source>
        <dbReference type="Google" id="ProtNLM"/>
    </source>
</evidence>
<evidence type="ECO:0000256" key="4">
    <source>
        <dbReference type="SAM" id="MobiDB-lite"/>
    </source>
</evidence>
<evidence type="ECO:0000259" key="5">
    <source>
        <dbReference type="PROSITE" id="PS50097"/>
    </source>
</evidence>
<reference evidence="7 8" key="1">
    <citation type="submission" date="2020-04" db="EMBL/GenBank/DDBJ databases">
        <authorList>
            <person name="Wallbank WR R."/>
            <person name="Pardo Diaz C."/>
            <person name="Kozak K."/>
            <person name="Martin S."/>
            <person name="Jiggins C."/>
            <person name="Moest M."/>
            <person name="Warren A I."/>
            <person name="Byers J.R.P. K."/>
            <person name="Montejo-Kovacevich G."/>
            <person name="Yen C E."/>
        </authorList>
    </citation>
    <scope>NUCLEOTIDE SEQUENCE [LARGE SCALE GENOMIC DNA]</scope>
</reference>
<dbReference type="FunFam" id="3.30.710.10:FF:000138">
    <property type="entry name" value="Fruitless, isoform N"/>
    <property type="match status" value="1"/>
</dbReference>
<dbReference type="SMART" id="SM00597">
    <property type="entry name" value="ZnF_TTF"/>
    <property type="match status" value="1"/>
</dbReference>
<dbReference type="AlphaFoldDB" id="A0A8S0ZTQ4"/>
<dbReference type="PANTHER" id="PTHR23110">
    <property type="entry name" value="BTB DOMAIN TRANSCRIPTION FACTOR"/>
    <property type="match status" value="1"/>
</dbReference>
<feature type="compositionally biased region" description="Low complexity" evidence="4">
    <location>
        <begin position="180"/>
        <end position="194"/>
    </location>
</feature>
<dbReference type="CDD" id="cd18315">
    <property type="entry name" value="BTB_POZ_BAB-like"/>
    <property type="match status" value="1"/>
</dbReference>
<feature type="compositionally biased region" description="Basic and acidic residues" evidence="4">
    <location>
        <begin position="255"/>
        <end position="265"/>
    </location>
</feature>
<protein>
    <recommendedName>
        <fullName evidence="9">Fruitless</fullName>
    </recommendedName>
</protein>
<dbReference type="InterPro" id="IPR000210">
    <property type="entry name" value="BTB/POZ_dom"/>
</dbReference>
<comment type="caution">
    <text evidence="7">The sequence shown here is derived from an EMBL/GenBank/DDBJ whole genome shotgun (WGS) entry which is preliminary data.</text>
</comment>
<dbReference type="SMART" id="SM00225">
    <property type="entry name" value="BTB"/>
    <property type="match status" value="1"/>
</dbReference>
<dbReference type="PANTHER" id="PTHR23110:SF107">
    <property type="entry name" value="SEX DETERMINATION PROTEIN FRUITLESS"/>
    <property type="match status" value="1"/>
</dbReference>
<evidence type="ECO:0000256" key="2">
    <source>
        <dbReference type="ARBA" id="ARBA00023242"/>
    </source>
</evidence>
<evidence type="ECO:0000313" key="7">
    <source>
        <dbReference type="EMBL" id="CAB3235545.1"/>
    </source>
</evidence>
<keyword evidence="3" id="KW-0479">Metal-binding</keyword>
<evidence type="ECO:0000313" key="8">
    <source>
        <dbReference type="Proteomes" id="UP000494106"/>
    </source>
</evidence>
<sequence>MGSGGVCDGKIFANARSLTLAPTMDQQFCLRWNNHPNNLTDVLASLLQREALCDVTLACDGETVKAHQTILSACSPYFESIFMQNSHPHPIIFLKDVRFSEIKSLLDFMYKGEVNVGQNMLPMFLKTAESLQVRGLTENNTLNPKSEDRSTPSVSAENLSRTESFATPPTAHCPPPAPHTPLTAAPPAHPSHPSHAGKRRRANSAVPRDDVELPPYRHYEGHVKVKSGSTGSGSEPSTPPPAHALGRATTPALVKQERPEADAHAPHAPYAPHTPLHPPPHFDQGHLQSAGWIQAACEEESKCALLDLSPNRPSSNILASILARPPQQIDPPVKGARRSPLNPKKIGKFRASWLTLYPWLKYDKSQNIMFCTYCRKWSHELTVNRSSFIEGNANFRLEIGIGTEMASMLANTQQSLNNECNDNEPILQPHPDQTDTIDGSKGWHMRLTFERVAGALNLHRCKLCGKVVTHIRNHYHVHFPGRFECPLCRATYTRSDNLRTHCKFKHPAYNPDTRKFEPPPPPAPAPPHGPLFANPLDAGFD</sequence>
<dbReference type="InterPro" id="IPR051095">
    <property type="entry name" value="Dros_DevTransReg"/>
</dbReference>
<evidence type="ECO:0000256" key="1">
    <source>
        <dbReference type="ARBA" id="ARBA00004123"/>
    </source>
</evidence>
<dbReference type="GO" id="GO:0048513">
    <property type="term" value="P:animal organ development"/>
    <property type="evidence" value="ECO:0007669"/>
    <property type="project" value="UniProtKB-ARBA"/>
</dbReference>
<feature type="compositionally biased region" description="Polar residues" evidence="4">
    <location>
        <begin position="151"/>
        <end position="165"/>
    </location>
</feature>
<dbReference type="InterPro" id="IPR013087">
    <property type="entry name" value="Znf_C2H2_type"/>
</dbReference>
<dbReference type="InterPro" id="IPR011333">
    <property type="entry name" value="SKP1/BTB/POZ_sf"/>
</dbReference>
<dbReference type="OrthoDB" id="5560627at2759"/>
<feature type="region of interest" description="Disordered" evidence="4">
    <location>
        <begin position="511"/>
        <end position="541"/>
    </location>
</feature>
<feature type="region of interest" description="Disordered" evidence="4">
    <location>
        <begin position="137"/>
        <end position="285"/>
    </location>
</feature>
<feature type="domain" description="BTB" evidence="5">
    <location>
        <begin position="53"/>
        <end position="118"/>
    </location>
</feature>
<dbReference type="EMBL" id="CADEBC010000485">
    <property type="protein sequence ID" value="CAB3235545.1"/>
    <property type="molecule type" value="Genomic_DNA"/>
</dbReference>
<keyword evidence="3" id="KW-0863">Zinc-finger</keyword>
<comment type="subcellular location">
    <subcellularLocation>
        <location evidence="1">Nucleus</location>
    </subcellularLocation>
</comment>
<dbReference type="SMART" id="SM00355">
    <property type="entry name" value="ZnF_C2H2"/>
    <property type="match status" value="2"/>
</dbReference>
<dbReference type="GO" id="GO:0048468">
    <property type="term" value="P:cell development"/>
    <property type="evidence" value="ECO:0007669"/>
    <property type="project" value="UniProtKB-ARBA"/>
</dbReference>
<dbReference type="SUPFAM" id="SSF54695">
    <property type="entry name" value="POZ domain"/>
    <property type="match status" value="1"/>
</dbReference>
<keyword evidence="8" id="KW-1185">Reference proteome</keyword>
<organism evidence="7 8">
    <name type="scientific">Arctia plantaginis</name>
    <name type="common">Wood tiger moth</name>
    <name type="synonym">Phalaena plantaginis</name>
    <dbReference type="NCBI Taxonomy" id="874455"/>
    <lineage>
        <taxon>Eukaryota</taxon>
        <taxon>Metazoa</taxon>
        <taxon>Ecdysozoa</taxon>
        <taxon>Arthropoda</taxon>
        <taxon>Hexapoda</taxon>
        <taxon>Insecta</taxon>
        <taxon>Pterygota</taxon>
        <taxon>Neoptera</taxon>
        <taxon>Endopterygota</taxon>
        <taxon>Lepidoptera</taxon>
        <taxon>Glossata</taxon>
        <taxon>Ditrysia</taxon>
        <taxon>Noctuoidea</taxon>
        <taxon>Erebidae</taxon>
        <taxon>Arctiinae</taxon>
        <taxon>Arctia</taxon>
    </lineage>
</organism>
<dbReference type="GO" id="GO:0003006">
    <property type="term" value="P:developmental process involved in reproduction"/>
    <property type="evidence" value="ECO:0007669"/>
    <property type="project" value="UniProtKB-ARBA"/>
</dbReference>
<evidence type="ECO:0000256" key="3">
    <source>
        <dbReference type="PROSITE-ProRule" id="PRU00042"/>
    </source>
</evidence>
<name>A0A8S0ZTQ4_ARCPL</name>
<evidence type="ECO:0000259" key="6">
    <source>
        <dbReference type="PROSITE" id="PS50157"/>
    </source>
</evidence>
<dbReference type="Pfam" id="PF00651">
    <property type="entry name" value="BTB"/>
    <property type="match status" value="1"/>
</dbReference>
<feature type="compositionally biased region" description="Pro residues" evidence="4">
    <location>
        <begin position="518"/>
        <end position="529"/>
    </location>
</feature>
<dbReference type="InterPro" id="IPR006580">
    <property type="entry name" value="Znf_TTF"/>
</dbReference>
<dbReference type="PROSITE" id="PS00028">
    <property type="entry name" value="ZINC_FINGER_C2H2_1"/>
    <property type="match status" value="1"/>
</dbReference>
<feature type="compositionally biased region" description="Basic and acidic residues" evidence="4">
    <location>
        <begin position="207"/>
        <end position="223"/>
    </location>
</feature>
<accession>A0A8S0ZTQ4</accession>
<feature type="compositionally biased region" description="Low complexity" evidence="4">
    <location>
        <begin position="227"/>
        <end position="236"/>
    </location>
</feature>
<proteinExistence type="predicted"/>
<keyword evidence="3" id="KW-0862">Zinc</keyword>
<dbReference type="GO" id="GO:0008270">
    <property type="term" value="F:zinc ion binding"/>
    <property type="evidence" value="ECO:0007669"/>
    <property type="project" value="UniProtKB-KW"/>
</dbReference>
<dbReference type="Gene3D" id="3.30.710.10">
    <property type="entry name" value="Potassium Channel Kv1.1, Chain A"/>
    <property type="match status" value="1"/>
</dbReference>
<gene>
    <name evidence="7" type="ORF">APLA_LOCUS6194</name>
</gene>
<dbReference type="PROSITE" id="PS50157">
    <property type="entry name" value="ZINC_FINGER_C2H2_2"/>
    <property type="match status" value="1"/>
</dbReference>
<dbReference type="GO" id="GO:0005634">
    <property type="term" value="C:nucleus"/>
    <property type="evidence" value="ECO:0007669"/>
    <property type="project" value="UniProtKB-SubCell"/>
</dbReference>